<gene>
    <name evidence="2" type="ORF">TOA249_LOCUS29773</name>
</gene>
<accession>A0A821UCZ8</accession>
<dbReference type="EMBL" id="CAJOBS010004787">
    <property type="protein sequence ID" value="CAF4887936.1"/>
    <property type="molecule type" value="Genomic_DNA"/>
</dbReference>
<feature type="non-terminal residue" evidence="2">
    <location>
        <position position="1"/>
    </location>
</feature>
<feature type="compositionally biased region" description="Polar residues" evidence="1">
    <location>
        <begin position="42"/>
        <end position="53"/>
    </location>
</feature>
<proteinExistence type="predicted"/>
<evidence type="ECO:0000313" key="2">
    <source>
        <dbReference type="EMBL" id="CAF4887936.1"/>
    </source>
</evidence>
<evidence type="ECO:0000313" key="3">
    <source>
        <dbReference type="Proteomes" id="UP000663838"/>
    </source>
</evidence>
<comment type="caution">
    <text evidence="2">The sequence shown here is derived from an EMBL/GenBank/DDBJ whole genome shotgun (WGS) entry which is preliminary data.</text>
</comment>
<evidence type="ECO:0000256" key="1">
    <source>
        <dbReference type="SAM" id="MobiDB-lite"/>
    </source>
</evidence>
<protein>
    <submittedName>
        <fullName evidence="2">Uncharacterized protein</fullName>
    </submittedName>
</protein>
<sequence>EIADIPIKWKRDLTFNNHLTMIDEPIAPVKSESSHFQSSSSNPNAPSHLSRSITVAGDRSPVTTDRLTRFYNKLEETDIDQSTTNKESGPILRTFRGRKRDTAHFDKSRLAKGLMQSHISSEPTITYDATKEMNEIFRPNKQANQQKPTSVTNETTSDFIETRASNDQSVHASIFVNTSNKQIPSSPSIPMTTILPTQTEVWISRSPNTPTVAEADYESQV</sequence>
<feature type="region of interest" description="Disordered" evidence="1">
    <location>
        <begin position="30"/>
        <end position="58"/>
    </location>
</feature>
<organism evidence="2 3">
    <name type="scientific">Rotaria socialis</name>
    <dbReference type="NCBI Taxonomy" id="392032"/>
    <lineage>
        <taxon>Eukaryota</taxon>
        <taxon>Metazoa</taxon>
        <taxon>Spiralia</taxon>
        <taxon>Gnathifera</taxon>
        <taxon>Rotifera</taxon>
        <taxon>Eurotatoria</taxon>
        <taxon>Bdelloidea</taxon>
        <taxon>Philodinida</taxon>
        <taxon>Philodinidae</taxon>
        <taxon>Rotaria</taxon>
    </lineage>
</organism>
<reference evidence="2" key="1">
    <citation type="submission" date="2021-02" db="EMBL/GenBank/DDBJ databases">
        <authorList>
            <person name="Nowell W R."/>
        </authorList>
    </citation>
    <scope>NUCLEOTIDE SEQUENCE</scope>
</reference>
<dbReference type="AlphaFoldDB" id="A0A821UCZ8"/>
<dbReference type="Proteomes" id="UP000663838">
    <property type="component" value="Unassembled WGS sequence"/>
</dbReference>
<name>A0A821UCZ8_9BILA</name>